<organism evidence="2 3">
    <name type="scientific">Leptospira harrisiae</name>
    <dbReference type="NCBI Taxonomy" id="2023189"/>
    <lineage>
        <taxon>Bacteria</taxon>
        <taxon>Pseudomonadati</taxon>
        <taxon>Spirochaetota</taxon>
        <taxon>Spirochaetia</taxon>
        <taxon>Leptospirales</taxon>
        <taxon>Leptospiraceae</taxon>
        <taxon>Leptospira</taxon>
    </lineage>
</organism>
<dbReference type="SUPFAM" id="SSF56436">
    <property type="entry name" value="C-type lectin-like"/>
    <property type="match status" value="1"/>
</dbReference>
<proteinExistence type="predicted"/>
<dbReference type="Gene3D" id="3.10.100.10">
    <property type="entry name" value="Mannose-Binding Protein A, subunit A"/>
    <property type="match status" value="1"/>
</dbReference>
<dbReference type="AlphaFoldDB" id="A0A2N0AQG7"/>
<evidence type="ECO:0000259" key="1">
    <source>
        <dbReference type="Pfam" id="PF07588"/>
    </source>
</evidence>
<sequence>MLVALNTNIGCINKDHCKMYVTKSNAVLNVGISGLDNQCNSDENKPSGSGTYKAMVADGTNRNACTYANCATGGTSEHIDWVLKPNKEYRRADGTTVIGNTSVNGIFESDLTNEVLSVVTGTNFTITGLNANWTNSVNDCSNFSTTGANVAFGSHIEKTIANVITFGTTTCSSSRKLYCVEQ</sequence>
<evidence type="ECO:0000313" key="2">
    <source>
        <dbReference type="EMBL" id="PJZ86495.1"/>
    </source>
</evidence>
<dbReference type="Proteomes" id="UP000232145">
    <property type="component" value="Unassembled WGS sequence"/>
</dbReference>
<protein>
    <recommendedName>
        <fullName evidence="1">DUF1554 domain-containing protein</fullName>
    </recommendedName>
</protein>
<dbReference type="InterPro" id="IPR016186">
    <property type="entry name" value="C-type_lectin-like/link_sf"/>
</dbReference>
<comment type="caution">
    <text evidence="2">The sequence shown here is derived from an EMBL/GenBank/DDBJ whole genome shotgun (WGS) entry which is preliminary data.</text>
</comment>
<evidence type="ECO:0000313" key="3">
    <source>
        <dbReference type="Proteomes" id="UP000232145"/>
    </source>
</evidence>
<dbReference type="OrthoDB" id="324949at2"/>
<reference evidence="2 3" key="1">
    <citation type="submission" date="2017-07" db="EMBL/GenBank/DDBJ databases">
        <title>Leptospira spp. isolated from tropical soils.</title>
        <authorList>
            <person name="Thibeaux R."/>
            <person name="Iraola G."/>
            <person name="Ferres I."/>
            <person name="Bierque E."/>
            <person name="Girault D."/>
            <person name="Soupe-Gilbert M.-E."/>
            <person name="Picardeau M."/>
            <person name="Goarant C."/>
        </authorList>
    </citation>
    <scope>NUCLEOTIDE SEQUENCE [LARGE SCALE GENOMIC DNA]</scope>
    <source>
        <strain evidence="2 3">FH2-B-A1</strain>
    </source>
</reference>
<dbReference type="Pfam" id="PF07588">
    <property type="entry name" value="DUF1554"/>
    <property type="match status" value="1"/>
</dbReference>
<gene>
    <name evidence="2" type="ORF">CH364_03335</name>
</gene>
<keyword evidence="3" id="KW-1185">Reference proteome</keyword>
<dbReference type="EMBL" id="NPDX01000001">
    <property type="protein sequence ID" value="PJZ86495.1"/>
    <property type="molecule type" value="Genomic_DNA"/>
</dbReference>
<feature type="domain" description="DUF1554" evidence="1">
    <location>
        <begin position="29"/>
        <end position="153"/>
    </location>
</feature>
<dbReference type="InterPro" id="IPR016187">
    <property type="entry name" value="CTDL_fold"/>
</dbReference>
<accession>A0A2N0AQG7</accession>
<name>A0A2N0AQG7_9LEPT</name>
<dbReference type="InterPro" id="IPR011448">
    <property type="entry name" value="DUF1554"/>
</dbReference>